<accession>A0ABP3NBV1</accession>
<name>A0ABP3NBV1_SACER</name>
<organism evidence="2 3">
    <name type="scientific">Saccharopolyspora erythraea</name>
    <name type="common">Streptomyces erythraeus</name>
    <dbReference type="NCBI Taxonomy" id="1836"/>
    <lineage>
        <taxon>Bacteria</taxon>
        <taxon>Bacillati</taxon>
        <taxon>Actinomycetota</taxon>
        <taxon>Actinomycetes</taxon>
        <taxon>Pseudonocardiales</taxon>
        <taxon>Pseudonocardiaceae</taxon>
        <taxon>Saccharopolyspora</taxon>
    </lineage>
</organism>
<evidence type="ECO:0008006" key="4">
    <source>
        <dbReference type="Google" id="ProtNLM"/>
    </source>
</evidence>
<protein>
    <recommendedName>
        <fullName evidence="4">Secreted protein</fullName>
    </recommendedName>
</protein>
<keyword evidence="1" id="KW-0732">Signal</keyword>
<gene>
    <name evidence="2" type="ORF">GCM10009533_41780</name>
</gene>
<evidence type="ECO:0000313" key="2">
    <source>
        <dbReference type="EMBL" id="GAA0538246.1"/>
    </source>
</evidence>
<evidence type="ECO:0000256" key="1">
    <source>
        <dbReference type="SAM" id="SignalP"/>
    </source>
</evidence>
<feature type="signal peptide" evidence="1">
    <location>
        <begin position="1"/>
        <end position="28"/>
    </location>
</feature>
<keyword evidence="3" id="KW-1185">Reference proteome</keyword>
<feature type="chain" id="PRO_5047397124" description="Secreted protein" evidence="1">
    <location>
        <begin position="29"/>
        <end position="73"/>
    </location>
</feature>
<comment type="caution">
    <text evidence="2">The sequence shown here is derived from an EMBL/GenBank/DDBJ whole genome shotgun (WGS) entry which is preliminary data.</text>
</comment>
<dbReference type="EMBL" id="BAAAGS010000029">
    <property type="protein sequence ID" value="GAA0538246.1"/>
    <property type="molecule type" value="Genomic_DNA"/>
</dbReference>
<sequence>MIRKVIAASALSLGLVGGAGLVSGVASAGPINHFIGTYPDEATCVRAGINGMHAGWFEEWKCDGASLWVSYPG</sequence>
<evidence type="ECO:0000313" key="3">
    <source>
        <dbReference type="Proteomes" id="UP001500729"/>
    </source>
</evidence>
<reference evidence="3" key="1">
    <citation type="journal article" date="2019" name="Int. J. Syst. Evol. Microbiol.">
        <title>The Global Catalogue of Microorganisms (GCM) 10K type strain sequencing project: providing services to taxonomists for standard genome sequencing and annotation.</title>
        <authorList>
            <consortium name="The Broad Institute Genomics Platform"/>
            <consortium name="The Broad Institute Genome Sequencing Center for Infectious Disease"/>
            <person name="Wu L."/>
            <person name="Ma J."/>
        </authorList>
    </citation>
    <scope>NUCLEOTIDE SEQUENCE [LARGE SCALE GENOMIC DNA]</scope>
    <source>
        <strain evidence="3">JCM 10303</strain>
    </source>
</reference>
<proteinExistence type="predicted"/>
<dbReference type="Proteomes" id="UP001500729">
    <property type="component" value="Unassembled WGS sequence"/>
</dbReference>